<keyword evidence="4" id="KW-1185">Reference proteome</keyword>
<sequence>MGDQRFADDRLHRYFDGELSPEEASEVRRLVETEPALRAKLDGLREVRAVVRASVADELDDVPSDDLWARIESRIAEKPAAAPQPALRAVEGGRSEERARTPKAHDPARQRRIAGVVIAGLALAAAVLLLVLRPGEPPPGTDGRPIAQGEQPGREDDAIDLGASEPDAEELVFQTEVLEVDFGSNSGAVFAVEGDDGERYAVVWLADVQPKPPVDAIEPPPEEITPEQ</sequence>
<protein>
    <recommendedName>
        <fullName evidence="5">Zinc-finger domain-containing protein</fullName>
    </recommendedName>
</protein>
<evidence type="ECO:0000256" key="2">
    <source>
        <dbReference type="SAM" id="Phobius"/>
    </source>
</evidence>
<evidence type="ECO:0000256" key="1">
    <source>
        <dbReference type="SAM" id="MobiDB-lite"/>
    </source>
</evidence>
<dbReference type="AlphaFoldDB" id="A0A0F6SEJ8"/>
<evidence type="ECO:0000313" key="3">
    <source>
        <dbReference type="EMBL" id="AKF05319.1"/>
    </source>
</evidence>
<dbReference type="KEGG" id="samy:DB32_002468"/>
<proteinExistence type="predicted"/>
<keyword evidence="2" id="KW-1133">Transmembrane helix</keyword>
<dbReference type="STRING" id="927083.DB32_002468"/>
<feature type="region of interest" description="Disordered" evidence="1">
    <location>
        <begin position="136"/>
        <end position="166"/>
    </location>
</feature>
<feature type="region of interest" description="Disordered" evidence="1">
    <location>
        <begin position="78"/>
        <end position="108"/>
    </location>
</feature>
<dbReference type="EMBL" id="CP011125">
    <property type="protein sequence ID" value="AKF05319.1"/>
    <property type="molecule type" value="Genomic_DNA"/>
</dbReference>
<keyword evidence="2" id="KW-0472">Membrane</keyword>
<evidence type="ECO:0008006" key="5">
    <source>
        <dbReference type="Google" id="ProtNLM"/>
    </source>
</evidence>
<dbReference type="Proteomes" id="UP000034883">
    <property type="component" value="Chromosome"/>
</dbReference>
<keyword evidence="2" id="KW-0812">Transmembrane</keyword>
<gene>
    <name evidence="3" type="ORF">DB32_002468</name>
</gene>
<feature type="transmembrane region" description="Helical" evidence="2">
    <location>
        <begin position="113"/>
        <end position="132"/>
    </location>
</feature>
<accession>A0A0F6SEJ8</accession>
<feature type="compositionally biased region" description="Basic and acidic residues" evidence="1">
    <location>
        <begin position="91"/>
        <end position="108"/>
    </location>
</feature>
<name>A0A0F6SEJ8_9BACT</name>
<dbReference type="Gene3D" id="1.10.10.1320">
    <property type="entry name" value="Anti-sigma factor, zinc-finger domain"/>
    <property type="match status" value="1"/>
</dbReference>
<dbReference type="InterPro" id="IPR041916">
    <property type="entry name" value="Anti_sigma_zinc_sf"/>
</dbReference>
<reference evidence="3 4" key="1">
    <citation type="submission" date="2015-03" db="EMBL/GenBank/DDBJ databases">
        <title>Genome assembly of Sandaracinus amylolyticus DSM 53668.</title>
        <authorList>
            <person name="Sharma G."/>
            <person name="Subramanian S."/>
        </authorList>
    </citation>
    <scope>NUCLEOTIDE SEQUENCE [LARGE SCALE GENOMIC DNA]</scope>
    <source>
        <strain evidence="3 4">DSM 53668</strain>
    </source>
</reference>
<dbReference type="RefSeq" id="WP_157068981.1">
    <property type="nucleotide sequence ID" value="NZ_CP011125.1"/>
</dbReference>
<evidence type="ECO:0000313" key="4">
    <source>
        <dbReference type="Proteomes" id="UP000034883"/>
    </source>
</evidence>
<organism evidence="3 4">
    <name type="scientific">Sandaracinus amylolyticus</name>
    <dbReference type="NCBI Taxonomy" id="927083"/>
    <lineage>
        <taxon>Bacteria</taxon>
        <taxon>Pseudomonadati</taxon>
        <taxon>Myxococcota</taxon>
        <taxon>Polyangia</taxon>
        <taxon>Polyangiales</taxon>
        <taxon>Sandaracinaceae</taxon>
        <taxon>Sandaracinus</taxon>
    </lineage>
</organism>